<name>G2YCP6_BOTF4</name>
<accession>G2YCP6</accession>
<dbReference type="InParanoid" id="G2YCP6"/>
<protein>
    <submittedName>
        <fullName evidence="1">Uncharacterized protein</fullName>
    </submittedName>
</protein>
<dbReference type="HOGENOM" id="CLU_2757505_0_0_1"/>
<evidence type="ECO:0000313" key="2">
    <source>
        <dbReference type="Proteomes" id="UP000008177"/>
    </source>
</evidence>
<gene>
    <name evidence="1" type="ORF">BofuT4_uP097760.1</name>
</gene>
<organism evidence="1 2">
    <name type="scientific">Botryotinia fuckeliana (strain T4)</name>
    <name type="common">Noble rot fungus</name>
    <name type="synonym">Botrytis cinerea</name>
    <dbReference type="NCBI Taxonomy" id="999810"/>
    <lineage>
        <taxon>Eukaryota</taxon>
        <taxon>Fungi</taxon>
        <taxon>Dikarya</taxon>
        <taxon>Ascomycota</taxon>
        <taxon>Pezizomycotina</taxon>
        <taxon>Leotiomycetes</taxon>
        <taxon>Helotiales</taxon>
        <taxon>Sclerotiniaceae</taxon>
        <taxon>Botrytis</taxon>
    </lineage>
</organism>
<reference evidence="2" key="1">
    <citation type="journal article" date="2011" name="PLoS Genet.">
        <title>Genomic analysis of the necrotrophic fungal pathogens Sclerotinia sclerotiorum and Botrytis cinerea.</title>
        <authorList>
            <person name="Amselem J."/>
            <person name="Cuomo C.A."/>
            <person name="van Kan J.A."/>
            <person name="Viaud M."/>
            <person name="Benito E.P."/>
            <person name="Couloux A."/>
            <person name="Coutinho P.M."/>
            <person name="de Vries R.P."/>
            <person name="Dyer P.S."/>
            <person name="Fillinger S."/>
            <person name="Fournier E."/>
            <person name="Gout L."/>
            <person name="Hahn M."/>
            <person name="Kohn L."/>
            <person name="Lapalu N."/>
            <person name="Plummer K.M."/>
            <person name="Pradier J.M."/>
            <person name="Quevillon E."/>
            <person name="Sharon A."/>
            <person name="Simon A."/>
            <person name="ten Have A."/>
            <person name="Tudzynski B."/>
            <person name="Tudzynski P."/>
            <person name="Wincker P."/>
            <person name="Andrew M."/>
            <person name="Anthouard V."/>
            <person name="Beever R.E."/>
            <person name="Beffa R."/>
            <person name="Benoit I."/>
            <person name="Bouzid O."/>
            <person name="Brault B."/>
            <person name="Chen Z."/>
            <person name="Choquer M."/>
            <person name="Collemare J."/>
            <person name="Cotton P."/>
            <person name="Danchin E.G."/>
            <person name="Da Silva C."/>
            <person name="Gautier A."/>
            <person name="Giraud C."/>
            <person name="Giraud T."/>
            <person name="Gonzalez C."/>
            <person name="Grossetete S."/>
            <person name="Guldener U."/>
            <person name="Henrissat B."/>
            <person name="Howlett B.J."/>
            <person name="Kodira C."/>
            <person name="Kretschmer M."/>
            <person name="Lappartient A."/>
            <person name="Leroch M."/>
            <person name="Levis C."/>
            <person name="Mauceli E."/>
            <person name="Neuveglise C."/>
            <person name="Oeser B."/>
            <person name="Pearson M."/>
            <person name="Poulain J."/>
            <person name="Poussereau N."/>
            <person name="Quesneville H."/>
            <person name="Rascle C."/>
            <person name="Schumacher J."/>
            <person name="Segurens B."/>
            <person name="Sexton A."/>
            <person name="Silva E."/>
            <person name="Sirven C."/>
            <person name="Soanes D.M."/>
            <person name="Talbot N.J."/>
            <person name="Templeton M."/>
            <person name="Yandava C."/>
            <person name="Yarden O."/>
            <person name="Zeng Q."/>
            <person name="Rollins J.A."/>
            <person name="Lebrun M.H."/>
            <person name="Dickman M."/>
        </authorList>
    </citation>
    <scope>NUCLEOTIDE SEQUENCE [LARGE SCALE GENOMIC DNA]</scope>
    <source>
        <strain evidence="2">T4</strain>
    </source>
</reference>
<dbReference type="EMBL" id="FQ790319">
    <property type="protein sequence ID" value="CCD34875.1"/>
    <property type="molecule type" value="Genomic_DNA"/>
</dbReference>
<dbReference type="Proteomes" id="UP000008177">
    <property type="component" value="Unplaced contigs"/>
</dbReference>
<proteinExistence type="predicted"/>
<sequence>MALLIASASTTVTVTVTKTLYDIILSITLSAIISPSLTANIANATPIFPANGATFTCSSMSTKDSIISLF</sequence>
<dbReference type="AlphaFoldDB" id="G2YCP6"/>
<evidence type="ECO:0000313" key="1">
    <source>
        <dbReference type="EMBL" id="CCD34875.1"/>
    </source>
</evidence>